<dbReference type="PANTHER" id="PTHR28047">
    <property type="entry name" value="PROTEIN DCG1"/>
    <property type="match status" value="1"/>
</dbReference>
<evidence type="ECO:0000256" key="1">
    <source>
        <dbReference type="ARBA" id="ARBA00038414"/>
    </source>
</evidence>
<dbReference type="InterPro" id="IPR053714">
    <property type="entry name" value="Iso_Racemase_Enz_sf"/>
</dbReference>
<dbReference type="EMBL" id="UFSM01000004">
    <property type="protein sequence ID" value="SUY29295.1"/>
    <property type="molecule type" value="Genomic_DNA"/>
</dbReference>
<dbReference type="PANTHER" id="PTHR28047:SF5">
    <property type="entry name" value="PROTEIN DCG1"/>
    <property type="match status" value="1"/>
</dbReference>
<dbReference type="GO" id="GO:0047661">
    <property type="term" value="F:amino-acid racemase activity"/>
    <property type="evidence" value="ECO:0007669"/>
    <property type="project" value="InterPro"/>
</dbReference>
<accession>A0A381IN29</accession>
<evidence type="ECO:0000313" key="3">
    <source>
        <dbReference type="Proteomes" id="UP000254701"/>
    </source>
</evidence>
<dbReference type="Gene3D" id="3.40.50.12500">
    <property type="match status" value="1"/>
</dbReference>
<sequence>MKIEIINPTTTAAFARKNLAAAQGVAAPGTEILSVSVESGPPSIESHYDEALGTIGILERIHEGEGAGVDGYVIACFGDPGYLAARELARGPVIGIAEAAFHVASIVATRFSVVTTLARTKIICEHLLQVHGFEHQCRKVRACGLEVLELEETGMAACHDIVEECRRAVAEDEIGAIVLGCAGMADLASHIQEEIGVPVIEGVTAATKLVEGIVALRLGTSKFGDLAYPLPKRLSGSVKHLEIAPRD</sequence>
<dbReference type="InterPro" id="IPR052186">
    <property type="entry name" value="Hydantoin_racemase-like"/>
</dbReference>
<dbReference type="OrthoDB" id="9791723at2"/>
<reference evidence="2 3" key="1">
    <citation type="submission" date="2018-06" db="EMBL/GenBank/DDBJ databases">
        <authorList>
            <consortium name="Pathogen Informatics"/>
            <person name="Doyle S."/>
        </authorList>
    </citation>
    <scope>NUCLEOTIDE SEQUENCE [LARGE SCALE GENOMIC DNA]</scope>
    <source>
        <strain evidence="2 3">NCTC10684</strain>
    </source>
</reference>
<dbReference type="AlphaFoldDB" id="A0A381IN29"/>
<protein>
    <submittedName>
        <fullName evidence="2">Hydantoin racemase</fullName>
    </submittedName>
</protein>
<proteinExistence type="inferred from homology"/>
<gene>
    <name evidence="2" type="ORF">NCTC10684_05527</name>
</gene>
<organism evidence="2 3">
    <name type="scientific">Aminobacter aminovorans</name>
    <name type="common">Chelatobacter heintzii</name>
    <dbReference type="NCBI Taxonomy" id="83263"/>
    <lineage>
        <taxon>Bacteria</taxon>
        <taxon>Pseudomonadati</taxon>
        <taxon>Pseudomonadota</taxon>
        <taxon>Alphaproteobacteria</taxon>
        <taxon>Hyphomicrobiales</taxon>
        <taxon>Phyllobacteriaceae</taxon>
        <taxon>Aminobacter</taxon>
    </lineage>
</organism>
<dbReference type="Pfam" id="PF01177">
    <property type="entry name" value="Asp_Glu_race"/>
    <property type="match status" value="1"/>
</dbReference>
<dbReference type="RefSeq" id="WP_115734541.1">
    <property type="nucleotide sequence ID" value="NZ_BAAAVY010000014.1"/>
</dbReference>
<comment type="similarity">
    <text evidence="1">Belongs to the HyuE racemase family.</text>
</comment>
<dbReference type="Proteomes" id="UP000254701">
    <property type="component" value="Unassembled WGS sequence"/>
</dbReference>
<dbReference type="InterPro" id="IPR015942">
    <property type="entry name" value="Asp/Glu/hydantoin_racemase"/>
</dbReference>
<name>A0A381IN29_AMIAI</name>
<evidence type="ECO:0000313" key="2">
    <source>
        <dbReference type="EMBL" id="SUY29295.1"/>
    </source>
</evidence>